<evidence type="ECO:0000256" key="10">
    <source>
        <dbReference type="SAM" id="MobiDB-lite"/>
    </source>
</evidence>
<comment type="similarity">
    <text evidence="2">Belongs to the XPF family.</text>
</comment>
<keyword evidence="8" id="KW-0234">DNA repair</keyword>
<evidence type="ECO:0000256" key="1">
    <source>
        <dbReference type="ARBA" id="ARBA00004123"/>
    </source>
</evidence>
<evidence type="ECO:0000256" key="4">
    <source>
        <dbReference type="ARBA" id="ARBA00022759"/>
    </source>
</evidence>
<dbReference type="GO" id="GO:0000712">
    <property type="term" value="P:resolution of meiotic recombination intermediates"/>
    <property type="evidence" value="ECO:0007669"/>
    <property type="project" value="TreeGrafter"/>
</dbReference>
<keyword evidence="5" id="KW-0227">DNA damage</keyword>
<dbReference type="GO" id="GO:0003697">
    <property type="term" value="F:single-stranded DNA binding"/>
    <property type="evidence" value="ECO:0007669"/>
    <property type="project" value="TreeGrafter"/>
</dbReference>
<keyword evidence="13" id="KW-1185">Reference proteome</keyword>
<name>A0A2S4UMH2_9BASI</name>
<keyword evidence="4" id="KW-0255">Endonuclease</keyword>
<dbReference type="Pfam" id="PF02732">
    <property type="entry name" value="ERCC4"/>
    <property type="match status" value="1"/>
</dbReference>
<accession>A0A2S4UMH2</accession>
<proteinExistence type="inferred from homology"/>
<evidence type="ECO:0000256" key="3">
    <source>
        <dbReference type="ARBA" id="ARBA00022722"/>
    </source>
</evidence>
<keyword evidence="3" id="KW-0540">Nuclease</keyword>
<dbReference type="SMART" id="SM00891">
    <property type="entry name" value="ERCC4"/>
    <property type="match status" value="1"/>
</dbReference>
<dbReference type="GO" id="GO:1901255">
    <property type="term" value="P:nucleotide-excision repair involved in interstrand cross-link repair"/>
    <property type="evidence" value="ECO:0007669"/>
    <property type="project" value="TreeGrafter"/>
</dbReference>
<comment type="subcellular location">
    <subcellularLocation>
        <location evidence="1">Nucleus</location>
    </subcellularLocation>
</comment>
<reference evidence="12" key="1">
    <citation type="submission" date="2017-12" db="EMBL/GenBank/DDBJ databases">
        <title>Gene loss provides genomic basis for host adaptation in cereal stripe rust fungi.</title>
        <authorList>
            <person name="Xia C."/>
        </authorList>
    </citation>
    <scope>NUCLEOTIDE SEQUENCE [LARGE SCALE GENOMIC DNA]</scope>
    <source>
        <strain evidence="12">93-210</strain>
    </source>
</reference>
<evidence type="ECO:0000256" key="6">
    <source>
        <dbReference type="ARBA" id="ARBA00022801"/>
    </source>
</evidence>
<evidence type="ECO:0000259" key="11">
    <source>
        <dbReference type="SMART" id="SM00891"/>
    </source>
</evidence>
<dbReference type="GO" id="GO:0000110">
    <property type="term" value="C:nucleotide-excision repair factor 1 complex"/>
    <property type="evidence" value="ECO:0007669"/>
    <property type="project" value="TreeGrafter"/>
</dbReference>
<dbReference type="VEuPathDB" id="FungiDB:PSHT_13730"/>
<dbReference type="Gene3D" id="3.40.50.10130">
    <property type="match status" value="1"/>
</dbReference>
<keyword evidence="9" id="KW-0539">Nucleus</keyword>
<dbReference type="InterPro" id="IPR047520">
    <property type="entry name" value="XPF_nuclease"/>
</dbReference>
<evidence type="ECO:0000256" key="7">
    <source>
        <dbReference type="ARBA" id="ARBA00023125"/>
    </source>
</evidence>
<organism evidence="12 13">
    <name type="scientific">Puccinia striiformis</name>
    <dbReference type="NCBI Taxonomy" id="27350"/>
    <lineage>
        <taxon>Eukaryota</taxon>
        <taxon>Fungi</taxon>
        <taxon>Dikarya</taxon>
        <taxon>Basidiomycota</taxon>
        <taxon>Pucciniomycotina</taxon>
        <taxon>Pucciniomycetes</taxon>
        <taxon>Pucciniales</taxon>
        <taxon>Pucciniaceae</taxon>
        <taxon>Puccinia</taxon>
    </lineage>
</organism>
<feature type="non-terminal residue" evidence="12">
    <location>
        <position position="1"/>
    </location>
</feature>
<dbReference type="Proteomes" id="UP000239156">
    <property type="component" value="Unassembled WGS sequence"/>
</dbReference>
<evidence type="ECO:0000256" key="8">
    <source>
        <dbReference type="ARBA" id="ARBA00023204"/>
    </source>
</evidence>
<dbReference type="InterPro" id="IPR011335">
    <property type="entry name" value="Restrct_endonuc-II-like"/>
</dbReference>
<dbReference type="SUPFAM" id="SSF52980">
    <property type="entry name" value="Restriction endonuclease-like"/>
    <property type="match status" value="1"/>
</dbReference>
<dbReference type="GO" id="GO:0003684">
    <property type="term" value="F:damaged DNA binding"/>
    <property type="evidence" value="ECO:0007669"/>
    <property type="project" value="TreeGrafter"/>
</dbReference>
<evidence type="ECO:0000256" key="2">
    <source>
        <dbReference type="ARBA" id="ARBA00010015"/>
    </source>
</evidence>
<dbReference type="VEuPathDB" id="FungiDB:PSHT_13729"/>
<evidence type="ECO:0000313" key="12">
    <source>
        <dbReference type="EMBL" id="POV98324.1"/>
    </source>
</evidence>
<evidence type="ECO:0000313" key="13">
    <source>
        <dbReference type="Proteomes" id="UP000239156"/>
    </source>
</evidence>
<dbReference type="GO" id="GO:0000724">
    <property type="term" value="P:double-strand break repair via homologous recombination"/>
    <property type="evidence" value="ECO:0007669"/>
    <property type="project" value="TreeGrafter"/>
</dbReference>
<comment type="caution">
    <text evidence="12">The sequence shown here is derived from an EMBL/GenBank/DDBJ whole genome shotgun (WGS) entry which is preliminary data.</text>
</comment>
<dbReference type="EMBL" id="PKSL01000230">
    <property type="protein sequence ID" value="POV98324.1"/>
    <property type="molecule type" value="Genomic_DNA"/>
</dbReference>
<dbReference type="PANTHER" id="PTHR10150">
    <property type="entry name" value="DNA REPAIR ENDONUCLEASE XPF"/>
    <property type="match status" value="1"/>
</dbReference>
<feature type="compositionally biased region" description="Polar residues" evidence="10">
    <location>
        <begin position="421"/>
        <end position="432"/>
    </location>
</feature>
<evidence type="ECO:0000256" key="5">
    <source>
        <dbReference type="ARBA" id="ARBA00022763"/>
    </source>
</evidence>
<gene>
    <name evidence="12" type="ORF">PSTT_14508</name>
</gene>
<dbReference type="InterPro" id="IPR006166">
    <property type="entry name" value="ERCC4_domain"/>
</dbReference>
<keyword evidence="7" id="KW-0238">DNA-binding</keyword>
<feature type="domain" description="ERCC4" evidence="11">
    <location>
        <begin position="625"/>
        <end position="705"/>
    </location>
</feature>
<protein>
    <recommendedName>
        <fullName evidence="11">ERCC4 domain-containing protein</fullName>
    </recommendedName>
</protein>
<dbReference type="CDD" id="cd20078">
    <property type="entry name" value="XPF_nuclease_XPF_euk"/>
    <property type="match status" value="1"/>
</dbReference>
<evidence type="ECO:0000256" key="9">
    <source>
        <dbReference type="ARBA" id="ARBA00023242"/>
    </source>
</evidence>
<feature type="region of interest" description="Disordered" evidence="10">
    <location>
        <begin position="374"/>
        <end position="395"/>
    </location>
</feature>
<dbReference type="PANTHER" id="PTHR10150:SF0">
    <property type="entry name" value="DNA REPAIR ENDONUCLEASE XPF"/>
    <property type="match status" value="1"/>
</dbReference>
<dbReference type="GO" id="GO:0000014">
    <property type="term" value="F:single-stranded DNA endodeoxyribonuclease activity"/>
    <property type="evidence" value="ECO:0007669"/>
    <property type="project" value="TreeGrafter"/>
</dbReference>
<keyword evidence="6" id="KW-0378">Hydrolase</keyword>
<sequence length="908" mass="101692">NSTTNQIIKAIERGMTSTRNDNDGLLSFQEEILKELNEKDGLLILARGLGLRSIISSFLKPHCIRNQATNSLVFVINATTDDEAGINDQLGMRMACIGHEITGSERERIFKHGGVLSITSRILILEVDDLTIDNALHRSFDQIIRNQLNPIWHRVSFKTKQLVSDLKTLRQLLSNHPCSKFTKRNRGGSTTERKSMAFTSAADTIFSVAKNRVYIKSQQDTKKQGANEISILATGGPSVEEEEAMREIEELTLNAAERAGHNVSGFTISSDTWGWLPKGIQPVLENQPKWHLLEEVLKEIEVNLYQAAESETVDSHESNAILVMCSSASTCSVLKEYLATQHSPSDPQYGTRPMMKRRLRDYFFWKRTIGKMSRNLQQQPSGSGSKSTADDQASLSAALKRKTEYQRKATYLNKRRRVRGASTSANSGNSRDNPVDLSKPNDPETVEKEAIEVADLLDSMTSATTFNADTGGTDGATDGLTTDDFDASDFVAHFDMLSMNDLVVIQAYLGDEDDSVLEELRPRHIIMYEPDVGFVRRVECYRLRHPELNVKPYFLLYSESTEEQKYLSNIRREKESFERLIRENSVMVIPLEVESRPGEHSQEELVHAISSRQAGGKLLKVGMPKVVVDVREFRSSLPSLLHAGNFRIEPTTLLVGDYILSPEMCVERKSIADLIQSFNSGRLYQQCETMSAHYKTPILLIEFDEKKSFTLETYKETRGNKTSTLSVAPSDSDLQAKLVLLTLTFKKLRLIWSSSPTATAEIFRDLKLTHPEPDAETASMIGMDEISIGEKGGKKLIYGVVNTITPTTSNNSPSTSTKTSTSITASSSSTFTQVKNLSDLCLLSQRDLKNLFGPKSGTRLFHFIMMKSINDNHHPPALLLYWLVSFNSPSLLFPCCYDIRASIDWKTS</sequence>
<dbReference type="AlphaFoldDB" id="A0A2S4UMH2"/>
<feature type="region of interest" description="Disordered" evidence="10">
    <location>
        <begin position="410"/>
        <end position="444"/>
    </location>
</feature>
<dbReference type="FunFam" id="3.40.50.10130:FF:000002">
    <property type="entry name" value="DNA repair endonuclease XPF"/>
    <property type="match status" value="1"/>
</dbReference>
<dbReference type="VEuPathDB" id="FungiDB:PSTT_14508"/>